<feature type="region of interest" description="Disordered" evidence="1">
    <location>
        <begin position="1"/>
        <end position="28"/>
    </location>
</feature>
<feature type="region of interest" description="Disordered" evidence="1">
    <location>
        <begin position="83"/>
        <end position="112"/>
    </location>
</feature>
<keyword evidence="3" id="KW-1185">Reference proteome</keyword>
<accession>A0A2K5KUL7</accession>
<reference evidence="2" key="2">
    <citation type="submission" date="2025-09" db="UniProtKB">
        <authorList>
            <consortium name="Ensembl"/>
        </authorList>
    </citation>
    <scope>IDENTIFICATION</scope>
</reference>
<evidence type="ECO:0000256" key="1">
    <source>
        <dbReference type="SAM" id="MobiDB-lite"/>
    </source>
</evidence>
<reference evidence="2" key="1">
    <citation type="submission" date="2025-08" db="UniProtKB">
        <authorList>
            <consortium name="Ensembl"/>
        </authorList>
    </citation>
    <scope>IDENTIFICATION</scope>
</reference>
<dbReference type="AlphaFoldDB" id="A0A2K5KUL7"/>
<evidence type="ECO:0000313" key="2">
    <source>
        <dbReference type="Ensembl" id="ENSCATP00000004377.1"/>
    </source>
</evidence>
<feature type="region of interest" description="Disordered" evidence="1">
    <location>
        <begin position="126"/>
        <end position="186"/>
    </location>
</feature>
<proteinExistence type="predicted"/>
<gene>
    <name evidence="2" type="primary">MICALL1</name>
</gene>
<dbReference type="Bgee" id="ENSCATG00000015440">
    <property type="expression patterns" value="Expressed in heart and 10 other cell types or tissues"/>
</dbReference>
<organism evidence="2 3">
    <name type="scientific">Cercocebus atys</name>
    <name type="common">Sooty mangabey</name>
    <name type="synonym">Cercocebus torquatus atys</name>
    <dbReference type="NCBI Taxonomy" id="9531"/>
    <lineage>
        <taxon>Eukaryota</taxon>
        <taxon>Metazoa</taxon>
        <taxon>Chordata</taxon>
        <taxon>Craniata</taxon>
        <taxon>Vertebrata</taxon>
        <taxon>Euteleostomi</taxon>
        <taxon>Mammalia</taxon>
        <taxon>Eutheria</taxon>
        <taxon>Euarchontoglires</taxon>
        <taxon>Primates</taxon>
        <taxon>Haplorrhini</taxon>
        <taxon>Catarrhini</taxon>
        <taxon>Cercopithecidae</taxon>
        <taxon>Cercopithecinae</taxon>
        <taxon>Cercocebus</taxon>
    </lineage>
</organism>
<dbReference type="Ensembl" id="ENSCATT00000017626.1">
    <property type="protein sequence ID" value="ENSCATP00000004377.1"/>
    <property type="gene ID" value="ENSCATG00000015440.1"/>
</dbReference>
<name>A0A2K5KUL7_CERAT</name>
<feature type="compositionally biased region" description="Pro residues" evidence="1">
    <location>
        <begin position="161"/>
        <end position="182"/>
    </location>
</feature>
<sequence length="201" mass="21077">MWLRARSSPQAACQSRPPARPPAARARPASSMCTWYSATWLTAGCTTATASGVGGAPAPCSLGLMRMGPRRAPLCVQNTVPGWARGRGQGPGLGLSHSQSSSTSSNSQKMPGMFQEAAPAPVLLQGLRPMDPRPALRPGPRSLPNPGFLANHRSWLAPLQAAPPPPPGRPPRASPQHPPRPGPALVCSRRTWWSRLAAAAS</sequence>
<feature type="compositionally biased region" description="Low complexity" evidence="1">
    <location>
        <begin position="96"/>
        <end position="107"/>
    </location>
</feature>
<dbReference type="GeneTree" id="ENSGT00940000156057"/>
<protein>
    <submittedName>
        <fullName evidence="2">MICAL like 1</fullName>
    </submittedName>
</protein>
<evidence type="ECO:0000313" key="3">
    <source>
        <dbReference type="Proteomes" id="UP000233060"/>
    </source>
</evidence>
<feature type="compositionally biased region" description="Low complexity" evidence="1">
    <location>
        <begin position="7"/>
        <end position="28"/>
    </location>
</feature>
<dbReference type="Proteomes" id="UP000233060">
    <property type="component" value="Unassembled WGS sequence"/>
</dbReference>